<feature type="compositionally biased region" description="Basic and acidic residues" evidence="2">
    <location>
        <begin position="132"/>
        <end position="141"/>
    </location>
</feature>
<feature type="compositionally biased region" description="Polar residues" evidence="2">
    <location>
        <begin position="336"/>
        <end position="347"/>
    </location>
</feature>
<feature type="coiled-coil region" evidence="1">
    <location>
        <begin position="798"/>
        <end position="843"/>
    </location>
</feature>
<proteinExistence type="predicted"/>
<accession>A0A0J9TL87</accession>
<feature type="region of interest" description="Disordered" evidence="2">
    <location>
        <begin position="962"/>
        <end position="1009"/>
    </location>
</feature>
<dbReference type="GO" id="GO:0010564">
    <property type="term" value="P:regulation of cell cycle process"/>
    <property type="evidence" value="ECO:0007669"/>
    <property type="project" value="TreeGrafter"/>
</dbReference>
<evidence type="ECO:0000313" key="4">
    <source>
        <dbReference type="Proteomes" id="UP000053776"/>
    </source>
</evidence>
<organism evidence="3 4">
    <name type="scientific">Plasmodium vivax Mauritania I</name>
    <dbReference type="NCBI Taxonomy" id="1035515"/>
    <lineage>
        <taxon>Eukaryota</taxon>
        <taxon>Sar</taxon>
        <taxon>Alveolata</taxon>
        <taxon>Apicomplexa</taxon>
        <taxon>Aconoidasida</taxon>
        <taxon>Haemosporida</taxon>
        <taxon>Plasmodiidae</taxon>
        <taxon>Plasmodium</taxon>
        <taxon>Plasmodium (Plasmodium)</taxon>
    </lineage>
</organism>
<protein>
    <submittedName>
        <fullName evidence="3">Cloroquine resistance asscociatd protein Cg7</fullName>
    </submittedName>
</protein>
<dbReference type="GO" id="GO:0005815">
    <property type="term" value="C:microtubule organizing center"/>
    <property type="evidence" value="ECO:0007669"/>
    <property type="project" value="TreeGrafter"/>
</dbReference>
<gene>
    <name evidence="3" type="ORF">PVMG_03915</name>
</gene>
<feature type="compositionally biased region" description="Basic and acidic residues" evidence="2">
    <location>
        <begin position="1217"/>
        <end position="1227"/>
    </location>
</feature>
<dbReference type="PANTHER" id="PTHR21574:SF0">
    <property type="entry name" value="CENTROSOMAL PROTEIN OF 120 KDA"/>
    <property type="match status" value="1"/>
</dbReference>
<feature type="region of interest" description="Disordered" evidence="2">
    <location>
        <begin position="497"/>
        <end position="546"/>
    </location>
</feature>
<feature type="compositionally biased region" description="Basic and acidic residues" evidence="2">
    <location>
        <begin position="361"/>
        <end position="382"/>
    </location>
</feature>
<feature type="region of interest" description="Disordered" evidence="2">
    <location>
        <begin position="103"/>
        <end position="147"/>
    </location>
</feature>
<feature type="compositionally biased region" description="Basic and acidic residues" evidence="2">
    <location>
        <begin position="1070"/>
        <end position="1080"/>
    </location>
</feature>
<dbReference type="Proteomes" id="UP000053776">
    <property type="component" value="Unassembled WGS sequence"/>
</dbReference>
<dbReference type="EMBL" id="KQ234971">
    <property type="protein sequence ID" value="KMZ95841.1"/>
    <property type="molecule type" value="Genomic_DNA"/>
</dbReference>
<sequence length="1286" mass="145892">METEEIVCVHVTLKFVIFKSIKKNENSRCDNFIINLAEANDIEAANKSKQYFIQKFHQILKKKKKKKNEYECLLNGTVTEIATFLAQHMELYIQISQVRYEAGEQSEGGGPAGEGANLAGADGADGEPPPPRGDREREPNRRTSPGRNKIHLLKSVDLVEDDIQFENGQIYFKCVFKDLLSDFEFIHHRRYENISNFYVSNDFIFSISVKFEECLLGRRDLERRGARGSAYEREDRYEGSYDGRYEDRYDGRYEDRYDGHHNHRYNHRYDDRYAGRPRDRRAGKYWHLVNLCHMTNLFYLHVNFEAHEQSFFRHNCVEVTVGDMLQSLSPRDAQDGTPSGANRNESGFASPGGGPLNGTNDNHHRDADDEQHRDGDDGHHPLTDGSPPMGCHFSLTLIDHVEELYDYFRLNDIHIIFNKIQLEVEKKGPFFSHHKKSGDLWVRYKDMERMTCQLSTVGGSVPSLTFQATIMSICLLPRGGESGGRFFNSWRWRRSDGVGSDDVGSGDVGSGDVGSGDVESGDGVGSSRTSGSGNSPSWGPRVRAHRKELGPPKDHLLKWNLFLSVERCHILELSNIYAEKRKTRQSDFFVKVESGLLARRFVSPFYPFEENRQIELKNCHLSHDFQRRGADPCDQLEGEAVHFHLALREEHTEGEGPPGDPHQDIGSGINIGVGELSLKNLSKELKTTLMKERGGPPQRDYYQFEFCVPLYLHVFKEKYLTSELSVRVFLSARREGEAEGAAKVGSPEEETLTVDESGDHLAKYTPKEGTIPSNIYEFKLWKEEEERRMAEMLKRKEQNVIKKLMKKLIKKYEDMERERKNEMEKKKNELKEIVIKVKEEQINVKKNENLIKLKDKQLNDEIYTLEKKLKKIKHAYEKSLTHFKKNLRKAHLGESLVKENDQLVASYKNALSKVKRLSKENEEMKTLLGKYNSRDNAIISNAYFEELKEELKRLKLFHRQTVQSRGRSGEAEGGAAQWTEAEGGAAQWTEAEGEAADGGAPPHSSSSSYIRTVRKNRKRIIQLVGNFVPQIEEIYDLTNDDLLEEKVRSILRDVHEVRLILRAEAKELDRASPGRWRGESSDGSAGGAAGRAEDRVAGKSADRSAGHHIDVYTGEFPEPPSTRTDPSRTRGRNLPGKAPPLGRHASLASHPRGKKPPPQRSLLRGKGLPGILSKGVDIPSKAAVAHFRGVDSPSKGVYAPTKGLSAHCREAPPHAKLLSEKRGRAPPKDSAPTPQTDGFRKRDKPNDNASVIENLKSEIKRLIETGIYNEDDTIIQNMKRKLSALL</sequence>
<reference evidence="3 4" key="1">
    <citation type="submission" date="2011-08" db="EMBL/GenBank/DDBJ databases">
        <title>The Genome Sequence of Plasmodium vivax Mauritania I.</title>
        <authorList>
            <consortium name="The Broad Institute Genome Sequencing Platform"/>
            <consortium name="The Broad Institute Genome Sequencing Center for Infectious Disease"/>
            <person name="Neafsey D."/>
            <person name="Carlton J."/>
            <person name="Barnwell J."/>
            <person name="Collins W."/>
            <person name="Escalante A."/>
            <person name="Mullikin J."/>
            <person name="Saul A."/>
            <person name="Guigo R."/>
            <person name="Camara F."/>
            <person name="Young S.K."/>
            <person name="Zeng Q."/>
            <person name="Gargeya S."/>
            <person name="Fitzgerald M."/>
            <person name="Haas B."/>
            <person name="Abouelleil A."/>
            <person name="Alvarado L."/>
            <person name="Arachchi H.M."/>
            <person name="Berlin A."/>
            <person name="Brown A."/>
            <person name="Chapman S.B."/>
            <person name="Chen Z."/>
            <person name="Dunbar C."/>
            <person name="Freedman E."/>
            <person name="Gearin G."/>
            <person name="Gellesch M."/>
            <person name="Goldberg J."/>
            <person name="Griggs A."/>
            <person name="Gujja S."/>
            <person name="Heiman D."/>
            <person name="Howarth C."/>
            <person name="Larson L."/>
            <person name="Lui A."/>
            <person name="MacDonald P.J.P."/>
            <person name="Montmayeur A."/>
            <person name="Murphy C."/>
            <person name="Neiman D."/>
            <person name="Pearson M."/>
            <person name="Priest M."/>
            <person name="Roberts A."/>
            <person name="Saif S."/>
            <person name="Shea T."/>
            <person name="Shenoy N."/>
            <person name="Sisk P."/>
            <person name="Stolte C."/>
            <person name="Sykes S."/>
            <person name="Wortman J."/>
            <person name="Nusbaum C."/>
            <person name="Birren B."/>
        </authorList>
    </citation>
    <scope>NUCLEOTIDE SEQUENCE [LARGE SCALE GENOMIC DNA]</scope>
    <source>
        <strain evidence="3 4">Mauritania I</strain>
    </source>
</reference>
<feature type="coiled-coil region" evidence="1">
    <location>
        <begin position="900"/>
        <end position="934"/>
    </location>
</feature>
<evidence type="ECO:0000256" key="1">
    <source>
        <dbReference type="SAM" id="Coils"/>
    </source>
</evidence>
<name>A0A0J9TL87_PLAVI</name>
<feature type="compositionally biased region" description="Low complexity" evidence="2">
    <location>
        <begin position="525"/>
        <end position="537"/>
    </location>
</feature>
<dbReference type="PANTHER" id="PTHR21574">
    <property type="entry name" value="CENTROSOMAL PROTEIN OF 120 KDA"/>
    <property type="match status" value="1"/>
</dbReference>
<feature type="region of interest" description="Disordered" evidence="2">
    <location>
        <begin position="328"/>
        <end position="386"/>
    </location>
</feature>
<feature type="region of interest" description="Disordered" evidence="2">
    <location>
        <begin position="1070"/>
        <end position="1168"/>
    </location>
</feature>
<evidence type="ECO:0000256" key="2">
    <source>
        <dbReference type="SAM" id="MobiDB-lite"/>
    </source>
</evidence>
<feature type="compositionally biased region" description="Basic and acidic residues" evidence="2">
    <location>
        <begin position="1091"/>
        <end position="1110"/>
    </location>
</feature>
<keyword evidence="1" id="KW-0175">Coiled coil</keyword>
<evidence type="ECO:0000313" key="3">
    <source>
        <dbReference type="EMBL" id="KMZ95841.1"/>
    </source>
</evidence>
<feature type="region of interest" description="Disordered" evidence="2">
    <location>
        <begin position="1217"/>
        <end position="1250"/>
    </location>
</feature>
<dbReference type="InterPro" id="IPR039893">
    <property type="entry name" value="CEP120-like"/>
</dbReference>
<dbReference type="OrthoDB" id="371707at2759"/>